<evidence type="ECO:0000313" key="2">
    <source>
        <dbReference type="Proteomes" id="UP000238071"/>
    </source>
</evidence>
<dbReference type="EMBL" id="PTIY01000017">
    <property type="protein sequence ID" value="PPK66293.1"/>
    <property type="molecule type" value="Genomic_DNA"/>
</dbReference>
<proteinExistence type="predicted"/>
<dbReference type="SUPFAM" id="SSF51197">
    <property type="entry name" value="Clavaminate synthase-like"/>
    <property type="match status" value="1"/>
</dbReference>
<dbReference type="Gene3D" id="2.60.120.620">
    <property type="entry name" value="q2cbj1_9rhob like domain"/>
    <property type="match status" value="1"/>
</dbReference>
<dbReference type="Proteomes" id="UP000238071">
    <property type="component" value="Unassembled WGS sequence"/>
</dbReference>
<evidence type="ECO:0000313" key="1">
    <source>
        <dbReference type="EMBL" id="PPK66293.1"/>
    </source>
</evidence>
<comment type="caution">
    <text evidence="1">The sequence shown here is derived from an EMBL/GenBank/DDBJ whole genome shotgun (WGS) entry which is preliminary data.</text>
</comment>
<dbReference type="RefSeq" id="WP_104425075.1">
    <property type="nucleotide sequence ID" value="NZ_PTIY01000017.1"/>
</dbReference>
<reference evidence="1 2" key="1">
    <citation type="submission" date="2018-02" db="EMBL/GenBank/DDBJ databases">
        <title>Subsurface microbial communities from deep shales in Ohio and West Virginia, USA.</title>
        <authorList>
            <person name="Wrighton K."/>
        </authorList>
    </citation>
    <scope>NUCLEOTIDE SEQUENCE [LARGE SCALE GENOMIC DNA]</scope>
    <source>
        <strain evidence="1 2">OWC-G53F</strain>
    </source>
</reference>
<protein>
    <recommendedName>
        <fullName evidence="3">Phytanoyl-CoA dioxygenase PhyH</fullName>
    </recommendedName>
</protein>
<name>A0A2S6GM97_9GAMM</name>
<keyword evidence="2" id="KW-1185">Reference proteome</keyword>
<dbReference type="AlphaFoldDB" id="A0A2S6GM97"/>
<evidence type="ECO:0008006" key="3">
    <source>
        <dbReference type="Google" id="ProtNLM"/>
    </source>
</evidence>
<gene>
    <name evidence="1" type="ORF">B0F88_11732</name>
</gene>
<accession>A0A2S6GM97</accession>
<organism evidence="1 2">
    <name type="scientific">Methylobacter tundripaludum</name>
    <dbReference type="NCBI Taxonomy" id="173365"/>
    <lineage>
        <taxon>Bacteria</taxon>
        <taxon>Pseudomonadati</taxon>
        <taxon>Pseudomonadota</taxon>
        <taxon>Gammaproteobacteria</taxon>
        <taxon>Methylococcales</taxon>
        <taxon>Methylococcaceae</taxon>
        <taxon>Methylobacter</taxon>
    </lineage>
</organism>
<dbReference type="OrthoDB" id="5574895at2"/>
<sequence>MHNILKENYFNEYYSSGFVETNLSLPDELVDEIKQHYLTKAEGHNDFPKFFVNNEHQVYMEGRALGLFFNTFPNIAKKMVKKLYDKTYRKAVYGEQAYIEKVLKYLLENDFQRFFKTRYIVASYDMYLRNDYLRSAAGIHTDFPNFHHFYETENDITIYIPLVDLDDENGGRIQVLPESKLKVPGNILLKFLYQYFSVDSSNLDEDGYVDPDKISPAATAAFVRSKPHQDLMNLYKSVIGLAKSHYADDFLMTTETKGKVLLWNNKNFHAAERWKNEQIDREVYVVRMFPIYDVNIKLKRNLHGNLFNNFLLDTEKGEIHRYDHQIDLSQIPAEAKLEL</sequence>